<sequence>MLGKKLGSMKKLARKVRSFRNGEPETSHSECLLRYHDDDGGSSPSATTSPRTGTFAVYVGEDRQRFMVPTSYLNHPLFKMMLEKAYNEFGFNQRNGLVVPCSVAAFREVMSVVGCCNGRFDFGELVEEFI</sequence>
<proteinExistence type="inferred from homology"/>
<dbReference type="OrthoDB" id="1848283at2759"/>
<dbReference type="PANTHER" id="PTHR31374:SF28">
    <property type="entry name" value="SAUR-LIKE AUXIN-RESPONSIVE PROTEIN FAMILY"/>
    <property type="match status" value="1"/>
</dbReference>
<evidence type="ECO:0000313" key="3">
    <source>
        <dbReference type="EMBL" id="KZV21433.1"/>
    </source>
</evidence>
<name>A0A2Z7AHZ0_9LAMI</name>
<dbReference type="PANTHER" id="PTHR31374">
    <property type="entry name" value="AUXIN-INDUCED PROTEIN-LIKE-RELATED"/>
    <property type="match status" value="1"/>
</dbReference>
<evidence type="ECO:0000256" key="1">
    <source>
        <dbReference type="ARBA" id="ARBA00006974"/>
    </source>
</evidence>
<evidence type="ECO:0000313" key="4">
    <source>
        <dbReference type="Proteomes" id="UP000250235"/>
    </source>
</evidence>
<protein>
    <submittedName>
        <fullName evidence="3">Auxin-induced protein 15A</fullName>
    </submittedName>
</protein>
<feature type="compositionally biased region" description="Polar residues" evidence="2">
    <location>
        <begin position="42"/>
        <end position="51"/>
    </location>
</feature>
<dbReference type="Proteomes" id="UP000250235">
    <property type="component" value="Unassembled WGS sequence"/>
</dbReference>
<dbReference type="GO" id="GO:0009733">
    <property type="term" value="P:response to auxin"/>
    <property type="evidence" value="ECO:0007669"/>
    <property type="project" value="InterPro"/>
</dbReference>
<keyword evidence="4" id="KW-1185">Reference proteome</keyword>
<evidence type="ECO:0000256" key="2">
    <source>
        <dbReference type="SAM" id="MobiDB-lite"/>
    </source>
</evidence>
<dbReference type="AlphaFoldDB" id="A0A2Z7AHZ0"/>
<organism evidence="3 4">
    <name type="scientific">Dorcoceras hygrometricum</name>
    <dbReference type="NCBI Taxonomy" id="472368"/>
    <lineage>
        <taxon>Eukaryota</taxon>
        <taxon>Viridiplantae</taxon>
        <taxon>Streptophyta</taxon>
        <taxon>Embryophyta</taxon>
        <taxon>Tracheophyta</taxon>
        <taxon>Spermatophyta</taxon>
        <taxon>Magnoliopsida</taxon>
        <taxon>eudicotyledons</taxon>
        <taxon>Gunneridae</taxon>
        <taxon>Pentapetalae</taxon>
        <taxon>asterids</taxon>
        <taxon>lamiids</taxon>
        <taxon>Lamiales</taxon>
        <taxon>Gesneriaceae</taxon>
        <taxon>Didymocarpoideae</taxon>
        <taxon>Trichosporeae</taxon>
        <taxon>Loxocarpinae</taxon>
        <taxon>Dorcoceras</taxon>
    </lineage>
</organism>
<dbReference type="EMBL" id="KV014893">
    <property type="protein sequence ID" value="KZV21433.1"/>
    <property type="molecule type" value="Genomic_DNA"/>
</dbReference>
<feature type="compositionally biased region" description="Basic and acidic residues" evidence="2">
    <location>
        <begin position="20"/>
        <end position="39"/>
    </location>
</feature>
<accession>A0A2Z7AHZ0</accession>
<feature type="region of interest" description="Disordered" evidence="2">
    <location>
        <begin position="15"/>
        <end position="51"/>
    </location>
</feature>
<reference evidence="3 4" key="1">
    <citation type="journal article" date="2015" name="Proc. Natl. Acad. Sci. U.S.A.">
        <title>The resurrection genome of Boea hygrometrica: A blueprint for survival of dehydration.</title>
        <authorList>
            <person name="Xiao L."/>
            <person name="Yang G."/>
            <person name="Zhang L."/>
            <person name="Yang X."/>
            <person name="Zhao S."/>
            <person name="Ji Z."/>
            <person name="Zhou Q."/>
            <person name="Hu M."/>
            <person name="Wang Y."/>
            <person name="Chen M."/>
            <person name="Xu Y."/>
            <person name="Jin H."/>
            <person name="Xiao X."/>
            <person name="Hu G."/>
            <person name="Bao F."/>
            <person name="Hu Y."/>
            <person name="Wan P."/>
            <person name="Li L."/>
            <person name="Deng X."/>
            <person name="Kuang T."/>
            <person name="Xiang C."/>
            <person name="Zhu J.K."/>
            <person name="Oliver M.J."/>
            <person name="He Y."/>
        </authorList>
    </citation>
    <scope>NUCLEOTIDE SEQUENCE [LARGE SCALE GENOMIC DNA]</scope>
    <source>
        <strain evidence="4">cv. XS01</strain>
    </source>
</reference>
<gene>
    <name evidence="3" type="ORF">F511_25661</name>
</gene>
<dbReference type="InterPro" id="IPR003676">
    <property type="entry name" value="SAUR_fam"/>
</dbReference>
<comment type="similarity">
    <text evidence="1">Belongs to the ARG7 family.</text>
</comment>
<dbReference type="Pfam" id="PF02519">
    <property type="entry name" value="Auxin_inducible"/>
    <property type="match status" value="1"/>
</dbReference>